<dbReference type="EMBL" id="CAADFW010000084">
    <property type="protein sequence ID" value="VFK63038.1"/>
    <property type="molecule type" value="Genomic_DNA"/>
</dbReference>
<gene>
    <name evidence="2" type="ORF">BECKTC1821F_GA0114240_108412</name>
</gene>
<accession>A0A451AAH7</accession>
<feature type="compositionally biased region" description="Polar residues" evidence="1">
    <location>
        <begin position="1"/>
        <end position="14"/>
    </location>
</feature>
<sequence length="81" mass="8788">MQGNSRKNTSSRTIPTHADIGPDFVGSSAKPNADMALPETAVSADEPSEEWDRLRESNAQYPEWRRWAGASIGNARSVGTV</sequence>
<feature type="region of interest" description="Disordered" evidence="1">
    <location>
        <begin position="1"/>
        <end position="34"/>
    </location>
</feature>
<evidence type="ECO:0000313" key="2">
    <source>
        <dbReference type="EMBL" id="VFK63038.1"/>
    </source>
</evidence>
<protein>
    <submittedName>
        <fullName evidence="2">Uncharacterized protein</fullName>
    </submittedName>
</protein>
<evidence type="ECO:0000256" key="1">
    <source>
        <dbReference type="SAM" id="MobiDB-lite"/>
    </source>
</evidence>
<organism evidence="2">
    <name type="scientific">Candidatus Kentrum sp. TC</name>
    <dbReference type="NCBI Taxonomy" id="2126339"/>
    <lineage>
        <taxon>Bacteria</taxon>
        <taxon>Pseudomonadati</taxon>
        <taxon>Pseudomonadota</taxon>
        <taxon>Gammaproteobacteria</taxon>
        <taxon>Candidatus Kentrum</taxon>
    </lineage>
</organism>
<name>A0A451AAH7_9GAMM</name>
<proteinExistence type="predicted"/>
<dbReference type="AlphaFoldDB" id="A0A451AAH7"/>
<reference evidence="2" key="1">
    <citation type="submission" date="2019-02" db="EMBL/GenBank/DDBJ databases">
        <authorList>
            <person name="Gruber-Vodicka R. H."/>
            <person name="Seah K. B. B."/>
        </authorList>
    </citation>
    <scope>NUCLEOTIDE SEQUENCE</scope>
    <source>
        <strain evidence="2">BECK_BZ126</strain>
    </source>
</reference>